<evidence type="ECO:0000256" key="1">
    <source>
        <dbReference type="SAM" id="Phobius"/>
    </source>
</evidence>
<sequence>MSSPTRLGGPLTRSPRLGRRLLGARRNEKEGQSIQFAETGARGRHLCFRLARRCLLVRRCDAAVTEARVTSICARPPYRIPNWESSEREGEREREARRKSSVAGTAAATGYWFSITFLSFWLLFTSLCWIKRRGRSFACPWGDGGEAESESARVFRRFADTEAPLVH</sequence>
<protein>
    <submittedName>
        <fullName evidence="2">Uncharacterized protein</fullName>
    </submittedName>
</protein>
<evidence type="ECO:0000313" key="3">
    <source>
        <dbReference type="Proteomes" id="UP000287651"/>
    </source>
</evidence>
<accession>A0A427AXM3</accession>
<feature type="transmembrane region" description="Helical" evidence="1">
    <location>
        <begin position="111"/>
        <end position="130"/>
    </location>
</feature>
<evidence type="ECO:0000313" key="2">
    <source>
        <dbReference type="EMBL" id="RRT80981.1"/>
    </source>
</evidence>
<proteinExistence type="predicted"/>
<dbReference type="AlphaFoldDB" id="A0A427AXM3"/>
<keyword evidence="1" id="KW-0472">Membrane</keyword>
<dbReference type="EMBL" id="AMZH03001019">
    <property type="protein sequence ID" value="RRT80981.1"/>
    <property type="molecule type" value="Genomic_DNA"/>
</dbReference>
<name>A0A427AXM3_ENSVE</name>
<dbReference type="Proteomes" id="UP000287651">
    <property type="component" value="Unassembled WGS sequence"/>
</dbReference>
<reference evidence="2 3" key="1">
    <citation type="journal article" date="2014" name="Agronomy (Basel)">
        <title>A Draft Genome Sequence for Ensete ventricosum, the Drought-Tolerant Tree Against Hunger.</title>
        <authorList>
            <person name="Harrison J."/>
            <person name="Moore K.A."/>
            <person name="Paszkiewicz K."/>
            <person name="Jones T."/>
            <person name="Grant M."/>
            <person name="Ambacheew D."/>
            <person name="Muzemil S."/>
            <person name="Studholme D.J."/>
        </authorList>
    </citation>
    <scope>NUCLEOTIDE SEQUENCE [LARGE SCALE GENOMIC DNA]</scope>
</reference>
<comment type="caution">
    <text evidence="2">The sequence shown here is derived from an EMBL/GenBank/DDBJ whole genome shotgun (WGS) entry which is preliminary data.</text>
</comment>
<gene>
    <name evidence="2" type="ORF">B296_00013890</name>
</gene>
<keyword evidence="1" id="KW-1133">Transmembrane helix</keyword>
<keyword evidence="1" id="KW-0812">Transmembrane</keyword>
<organism evidence="2 3">
    <name type="scientific">Ensete ventricosum</name>
    <name type="common">Abyssinian banana</name>
    <name type="synonym">Musa ensete</name>
    <dbReference type="NCBI Taxonomy" id="4639"/>
    <lineage>
        <taxon>Eukaryota</taxon>
        <taxon>Viridiplantae</taxon>
        <taxon>Streptophyta</taxon>
        <taxon>Embryophyta</taxon>
        <taxon>Tracheophyta</taxon>
        <taxon>Spermatophyta</taxon>
        <taxon>Magnoliopsida</taxon>
        <taxon>Liliopsida</taxon>
        <taxon>Zingiberales</taxon>
        <taxon>Musaceae</taxon>
        <taxon>Ensete</taxon>
    </lineage>
</organism>